<sequence length="446" mass="47601">MDPDPRTLLQALVRERGWTYSDFLRAYEAAARALAAEDGMSPPSATVAEQTFRRWTSGRTKTLPAKPAPQVLERMFGYGARPLLSPPPEMPLQAAPNHVNALNESEIAMTARDAAAHAGDAAAHSIADMTLEQLHDDVAALARTYNRTSPIEVYIRAKRLLATAQSALEHTRVPRQQAEAYLAAGQSAALLSAISFDLGSLPSAVSLSRTAALYGKVIEHGPLQAYAHGALAFLSFWSGRPSESIRYVSKAQAFGGLGDTALTRLSVIEARAYGHLGNRVAAEEAVRKALEQSTGKRDDLHDDIGGEFAFPSDRVAMSNATTYLLLGDANGAEESAEQALLLLGAQPEGERPLLISTQASVDLARARLLRGELDGVQDALDPAFAVPTEWRGAGTLERMAEVRSGLCHPDFSDSVEARTLGGRIEEYSAAATAHRLGAGTPLAIES</sequence>
<organism evidence="1">
    <name type="scientific">Streptomyces anulatus</name>
    <name type="common">Streptomyces chrysomallus</name>
    <dbReference type="NCBI Taxonomy" id="1892"/>
    <lineage>
        <taxon>Bacteria</taxon>
        <taxon>Bacillati</taxon>
        <taxon>Actinomycetota</taxon>
        <taxon>Actinomycetes</taxon>
        <taxon>Kitasatosporales</taxon>
        <taxon>Streptomycetaceae</taxon>
        <taxon>Streptomyces</taxon>
    </lineage>
</organism>
<dbReference type="AlphaFoldDB" id="A0A6G3T168"/>
<accession>A0A6G3T168</accession>
<dbReference type="EMBL" id="JAAGMK010000946">
    <property type="protein sequence ID" value="NEB88909.1"/>
    <property type="molecule type" value="Genomic_DNA"/>
</dbReference>
<dbReference type="InterPro" id="IPR011990">
    <property type="entry name" value="TPR-like_helical_dom_sf"/>
</dbReference>
<dbReference type="SUPFAM" id="SSF48452">
    <property type="entry name" value="TPR-like"/>
    <property type="match status" value="1"/>
</dbReference>
<reference evidence="1" key="1">
    <citation type="submission" date="2020-01" db="EMBL/GenBank/DDBJ databases">
        <title>Insect and environment-associated Actinomycetes.</title>
        <authorList>
            <person name="Currrie C."/>
            <person name="Chevrette M."/>
            <person name="Carlson C."/>
            <person name="Stubbendieck R."/>
            <person name="Wendt-Pienkowski E."/>
        </authorList>
    </citation>
    <scope>NUCLEOTIDE SEQUENCE</scope>
    <source>
        <strain evidence="1">SID505</strain>
    </source>
</reference>
<dbReference type="Gene3D" id="1.25.40.10">
    <property type="entry name" value="Tetratricopeptide repeat domain"/>
    <property type="match status" value="1"/>
</dbReference>
<name>A0A6G3T168_STRAQ</name>
<evidence type="ECO:0000313" key="1">
    <source>
        <dbReference type="EMBL" id="NEB88909.1"/>
    </source>
</evidence>
<evidence type="ECO:0008006" key="2">
    <source>
        <dbReference type="Google" id="ProtNLM"/>
    </source>
</evidence>
<protein>
    <recommendedName>
        <fullName evidence="2">XRE family transcriptional regulator</fullName>
    </recommendedName>
</protein>
<proteinExistence type="predicted"/>
<comment type="caution">
    <text evidence="1">The sequence shown here is derived from an EMBL/GenBank/DDBJ whole genome shotgun (WGS) entry which is preliminary data.</text>
</comment>
<gene>
    <name evidence="1" type="ORF">G3I43_32805</name>
</gene>